<gene>
    <name evidence="3" type="ORF">FD04_GL001077</name>
</gene>
<evidence type="ECO:0000259" key="2">
    <source>
        <dbReference type="Pfam" id="PF00188"/>
    </source>
</evidence>
<name>A0A0R1LWU7_9LACO</name>
<dbReference type="OrthoDB" id="2291410at2"/>
<dbReference type="Pfam" id="PF00188">
    <property type="entry name" value="CAP"/>
    <property type="match status" value="1"/>
</dbReference>
<evidence type="ECO:0000313" key="3">
    <source>
        <dbReference type="EMBL" id="KRK98099.1"/>
    </source>
</evidence>
<accession>A0A0R1LWU7</accession>
<dbReference type="PATRIC" id="fig|1423776.4.peg.1088"/>
<dbReference type="SUPFAM" id="SSF55797">
    <property type="entry name" value="PR-1-like"/>
    <property type="match status" value="1"/>
</dbReference>
<organism evidence="3 4">
    <name type="scientific">Secundilactobacillus odoratitofui DSM 19909 = JCM 15043</name>
    <dbReference type="NCBI Taxonomy" id="1423776"/>
    <lineage>
        <taxon>Bacteria</taxon>
        <taxon>Bacillati</taxon>
        <taxon>Bacillota</taxon>
        <taxon>Bacilli</taxon>
        <taxon>Lactobacillales</taxon>
        <taxon>Lactobacillaceae</taxon>
        <taxon>Secundilactobacillus</taxon>
    </lineage>
</organism>
<feature type="domain" description="SCP" evidence="2">
    <location>
        <begin position="170"/>
        <end position="289"/>
    </location>
</feature>
<dbReference type="InterPro" id="IPR035940">
    <property type="entry name" value="CAP_sf"/>
</dbReference>
<dbReference type="AlphaFoldDB" id="A0A0R1LWU7"/>
<sequence>MNKKILGGVTLAIFSGLLFSAVIEFLPNNITRTSTSASAKTKVRYYQNIKNATYMVRNKKAVIYSNGKINHKTGAKLGAYGTYVTGYYASHVTINGKKSVYYKFKTDSGHTGWVWNGWLKKVSYKTPAKSGSNNTPKTPINASSDWNTDSNDDSFKFSNQAYVNEFVVKLNKERTKRNLQPVSVDAQLTQITNKRIKDITQNFTHYNSAGKPIFAEYAKQLGITTARAEVLAYSMPSTINVDTPTSKDAADNDVIEYIYYDGNSDWGHRDALLNPKYNIIGVTATYTHEDVYDATVLGVR</sequence>
<dbReference type="Proteomes" id="UP000051160">
    <property type="component" value="Unassembled WGS sequence"/>
</dbReference>
<comment type="caution">
    <text evidence="3">The sequence shown here is derived from an EMBL/GenBank/DDBJ whole genome shotgun (WGS) entry which is preliminary data.</text>
</comment>
<dbReference type="RefSeq" id="WP_056947915.1">
    <property type="nucleotide sequence ID" value="NZ_AZEE01000028.1"/>
</dbReference>
<dbReference type="STRING" id="1423776.FD04_GL001077"/>
<feature type="region of interest" description="Disordered" evidence="1">
    <location>
        <begin position="126"/>
        <end position="146"/>
    </location>
</feature>
<reference evidence="3 4" key="1">
    <citation type="journal article" date="2015" name="Genome Announc.">
        <title>Expanding the biotechnology potential of lactobacilli through comparative genomics of 213 strains and associated genera.</title>
        <authorList>
            <person name="Sun Z."/>
            <person name="Harris H.M."/>
            <person name="McCann A."/>
            <person name="Guo C."/>
            <person name="Argimon S."/>
            <person name="Zhang W."/>
            <person name="Yang X."/>
            <person name="Jeffery I.B."/>
            <person name="Cooney J.C."/>
            <person name="Kagawa T.F."/>
            <person name="Liu W."/>
            <person name="Song Y."/>
            <person name="Salvetti E."/>
            <person name="Wrobel A."/>
            <person name="Rasinkangas P."/>
            <person name="Parkhill J."/>
            <person name="Rea M.C."/>
            <person name="O'Sullivan O."/>
            <person name="Ritari J."/>
            <person name="Douillard F.P."/>
            <person name="Paul Ross R."/>
            <person name="Yang R."/>
            <person name="Briner A.E."/>
            <person name="Felis G.E."/>
            <person name="de Vos W.M."/>
            <person name="Barrangou R."/>
            <person name="Klaenhammer T.R."/>
            <person name="Caufield P.W."/>
            <person name="Cui Y."/>
            <person name="Zhang H."/>
            <person name="O'Toole P.W."/>
        </authorList>
    </citation>
    <scope>NUCLEOTIDE SEQUENCE [LARGE SCALE GENOMIC DNA]</scope>
    <source>
        <strain evidence="3 4">DSM 19909</strain>
    </source>
</reference>
<proteinExistence type="predicted"/>
<dbReference type="InterPro" id="IPR014044">
    <property type="entry name" value="CAP_dom"/>
</dbReference>
<feature type="compositionally biased region" description="Polar residues" evidence="1">
    <location>
        <begin position="129"/>
        <end position="140"/>
    </location>
</feature>
<dbReference type="EMBL" id="AZEE01000028">
    <property type="protein sequence ID" value="KRK98099.1"/>
    <property type="molecule type" value="Genomic_DNA"/>
</dbReference>
<keyword evidence="4" id="KW-1185">Reference proteome</keyword>
<evidence type="ECO:0000313" key="4">
    <source>
        <dbReference type="Proteomes" id="UP000051160"/>
    </source>
</evidence>
<protein>
    <recommendedName>
        <fullName evidence="2">SCP domain-containing protein</fullName>
    </recommendedName>
</protein>
<evidence type="ECO:0000256" key="1">
    <source>
        <dbReference type="SAM" id="MobiDB-lite"/>
    </source>
</evidence>
<dbReference type="Gene3D" id="3.40.33.10">
    <property type="entry name" value="CAP"/>
    <property type="match status" value="1"/>
</dbReference>